<dbReference type="Pfam" id="PF01047">
    <property type="entry name" value="MarR"/>
    <property type="match status" value="1"/>
</dbReference>
<evidence type="ECO:0000259" key="4">
    <source>
        <dbReference type="PROSITE" id="PS50995"/>
    </source>
</evidence>
<dbReference type="InterPro" id="IPR000835">
    <property type="entry name" value="HTH_MarR-typ"/>
</dbReference>
<evidence type="ECO:0000313" key="5">
    <source>
        <dbReference type="EMBL" id="MBB6215507.1"/>
    </source>
</evidence>
<dbReference type="SUPFAM" id="SSF46785">
    <property type="entry name" value="Winged helix' DNA-binding domain"/>
    <property type="match status" value="1"/>
</dbReference>
<proteinExistence type="predicted"/>
<dbReference type="PANTHER" id="PTHR42756:SF1">
    <property type="entry name" value="TRANSCRIPTIONAL REPRESSOR OF EMRAB OPERON"/>
    <property type="match status" value="1"/>
</dbReference>
<gene>
    <name evidence="5" type="ORF">HNQ80_001596</name>
</gene>
<keyword evidence="1" id="KW-0805">Transcription regulation</keyword>
<organism evidence="5 6">
    <name type="scientific">Anaerosolibacter carboniphilus</name>
    <dbReference type="NCBI Taxonomy" id="1417629"/>
    <lineage>
        <taxon>Bacteria</taxon>
        <taxon>Bacillati</taxon>
        <taxon>Bacillota</taxon>
        <taxon>Clostridia</taxon>
        <taxon>Peptostreptococcales</taxon>
        <taxon>Thermotaleaceae</taxon>
        <taxon>Anaerosolibacter</taxon>
    </lineage>
</organism>
<dbReference type="Gene3D" id="1.10.10.10">
    <property type="entry name" value="Winged helix-like DNA-binding domain superfamily/Winged helix DNA-binding domain"/>
    <property type="match status" value="1"/>
</dbReference>
<dbReference type="InterPro" id="IPR036388">
    <property type="entry name" value="WH-like_DNA-bd_sf"/>
</dbReference>
<dbReference type="Proteomes" id="UP000579281">
    <property type="component" value="Unassembled WGS sequence"/>
</dbReference>
<accession>A0A841KPZ4</accession>
<evidence type="ECO:0000313" key="6">
    <source>
        <dbReference type="Proteomes" id="UP000579281"/>
    </source>
</evidence>
<evidence type="ECO:0000256" key="3">
    <source>
        <dbReference type="ARBA" id="ARBA00023163"/>
    </source>
</evidence>
<dbReference type="GO" id="GO:0003677">
    <property type="term" value="F:DNA binding"/>
    <property type="evidence" value="ECO:0007669"/>
    <property type="project" value="UniProtKB-KW"/>
</dbReference>
<reference evidence="5 6" key="1">
    <citation type="submission" date="2020-08" db="EMBL/GenBank/DDBJ databases">
        <title>Genomic Encyclopedia of Type Strains, Phase IV (KMG-IV): sequencing the most valuable type-strain genomes for metagenomic binning, comparative biology and taxonomic classification.</title>
        <authorList>
            <person name="Goeker M."/>
        </authorList>
    </citation>
    <scope>NUCLEOTIDE SEQUENCE [LARGE SCALE GENOMIC DNA]</scope>
    <source>
        <strain evidence="5 6">DSM 103526</strain>
    </source>
</reference>
<keyword evidence="2 5" id="KW-0238">DNA-binding</keyword>
<dbReference type="InterPro" id="IPR036390">
    <property type="entry name" value="WH_DNA-bd_sf"/>
</dbReference>
<protein>
    <submittedName>
        <fullName evidence="5">DNA-binding MarR family transcriptional regulator</fullName>
    </submittedName>
</protein>
<sequence>MTVAQFGVLEILYHKGDLRICDIIERTLSTGGNMTVVIDNLEKEGLVGRYSDPNDRRASLISITEKGKKLVEEIFPKHVENISEIFDVLSSEEKQSLIKLLKKVSGVEI</sequence>
<comment type="caution">
    <text evidence="5">The sequence shown here is derived from an EMBL/GenBank/DDBJ whole genome shotgun (WGS) entry which is preliminary data.</text>
</comment>
<dbReference type="PRINTS" id="PR00598">
    <property type="entry name" value="HTHMARR"/>
</dbReference>
<feature type="domain" description="HTH marR-type" evidence="4">
    <location>
        <begin position="1"/>
        <end position="106"/>
    </location>
</feature>
<dbReference type="SMART" id="SM00347">
    <property type="entry name" value="HTH_MARR"/>
    <property type="match status" value="1"/>
</dbReference>
<dbReference type="EMBL" id="JACHEN010000008">
    <property type="protein sequence ID" value="MBB6215507.1"/>
    <property type="molecule type" value="Genomic_DNA"/>
</dbReference>
<dbReference type="GO" id="GO:0003700">
    <property type="term" value="F:DNA-binding transcription factor activity"/>
    <property type="evidence" value="ECO:0007669"/>
    <property type="project" value="InterPro"/>
</dbReference>
<dbReference type="AlphaFoldDB" id="A0A841KPZ4"/>
<dbReference type="PROSITE" id="PS50995">
    <property type="entry name" value="HTH_MARR_2"/>
    <property type="match status" value="1"/>
</dbReference>
<evidence type="ECO:0000256" key="2">
    <source>
        <dbReference type="ARBA" id="ARBA00023125"/>
    </source>
</evidence>
<name>A0A841KPZ4_9FIRM</name>
<evidence type="ECO:0000256" key="1">
    <source>
        <dbReference type="ARBA" id="ARBA00023015"/>
    </source>
</evidence>
<keyword evidence="3" id="KW-0804">Transcription</keyword>
<dbReference type="PANTHER" id="PTHR42756">
    <property type="entry name" value="TRANSCRIPTIONAL REGULATOR, MARR"/>
    <property type="match status" value="1"/>
</dbReference>
<keyword evidence="6" id="KW-1185">Reference proteome</keyword>